<evidence type="ECO:0000313" key="2">
    <source>
        <dbReference type="Proteomes" id="UP000887566"/>
    </source>
</evidence>
<sequence>MRSVNAPTPKTIVRAVTVRSSAKSNKQSTKTTDVVGRNRRSSTVRNAQVGQKSRRDDTEAGDVVGDRGDLQSPVSRVAARAKNAEEDSPWTANAPPAKRIVCTLAHRIMGGARTKTALLAERPPSSVDSRQESSSAGVGACTIDRREHSADRCHCQRAAAHALSSANDRRYLYPIWGRRGIRPVCSIEPPFEDNRHCRTVRIGRCMRRLRRRRGRRTPTQITDPTARLQLPNNGGGVMADHRPPCVQLLFSHGMSMMALGSGLTDHGRNRLTTNNLVTTSRQSRPRRHTHSDCQRAV</sequence>
<dbReference type="WBParaSite" id="PSAMB.scaffold482size49770.g6378.t1">
    <property type="protein sequence ID" value="PSAMB.scaffold482size49770.g6378.t1"/>
    <property type="gene ID" value="PSAMB.scaffold482size49770.g6378"/>
</dbReference>
<feature type="compositionally biased region" description="Basic and acidic residues" evidence="1">
    <location>
        <begin position="53"/>
        <end position="69"/>
    </location>
</feature>
<dbReference type="AlphaFoldDB" id="A0A914WR48"/>
<evidence type="ECO:0000313" key="3">
    <source>
        <dbReference type="WBParaSite" id="PSAMB.scaffold482size49770.g6378.t1"/>
    </source>
</evidence>
<dbReference type="Proteomes" id="UP000887566">
    <property type="component" value="Unplaced"/>
</dbReference>
<accession>A0A914WR48</accession>
<feature type="region of interest" description="Disordered" evidence="1">
    <location>
        <begin position="1"/>
        <end position="94"/>
    </location>
</feature>
<reference evidence="3" key="1">
    <citation type="submission" date="2022-11" db="UniProtKB">
        <authorList>
            <consortium name="WormBaseParasite"/>
        </authorList>
    </citation>
    <scope>IDENTIFICATION</scope>
</reference>
<organism evidence="2 3">
    <name type="scientific">Plectus sambesii</name>
    <dbReference type="NCBI Taxonomy" id="2011161"/>
    <lineage>
        <taxon>Eukaryota</taxon>
        <taxon>Metazoa</taxon>
        <taxon>Ecdysozoa</taxon>
        <taxon>Nematoda</taxon>
        <taxon>Chromadorea</taxon>
        <taxon>Plectida</taxon>
        <taxon>Plectina</taxon>
        <taxon>Plectoidea</taxon>
        <taxon>Plectidae</taxon>
        <taxon>Plectus</taxon>
    </lineage>
</organism>
<feature type="region of interest" description="Disordered" evidence="1">
    <location>
        <begin position="263"/>
        <end position="297"/>
    </location>
</feature>
<keyword evidence="2" id="KW-1185">Reference proteome</keyword>
<name>A0A914WR48_9BILA</name>
<proteinExistence type="predicted"/>
<feature type="compositionally biased region" description="Low complexity" evidence="1">
    <location>
        <begin position="270"/>
        <end position="279"/>
    </location>
</feature>
<feature type="compositionally biased region" description="Polar residues" evidence="1">
    <location>
        <begin position="18"/>
        <end position="32"/>
    </location>
</feature>
<evidence type="ECO:0000256" key="1">
    <source>
        <dbReference type="SAM" id="MobiDB-lite"/>
    </source>
</evidence>
<protein>
    <submittedName>
        <fullName evidence="3">Uncharacterized protein</fullName>
    </submittedName>
</protein>